<reference evidence="2" key="2">
    <citation type="submission" date="2020-11" db="EMBL/GenBank/DDBJ databases">
        <authorList>
            <person name="McCartney M.A."/>
            <person name="Auch B."/>
            <person name="Kono T."/>
            <person name="Mallez S."/>
            <person name="Becker A."/>
            <person name="Gohl D.M."/>
            <person name="Silverstein K.A.T."/>
            <person name="Koren S."/>
            <person name="Bechman K.B."/>
            <person name="Herman A."/>
            <person name="Abrahante J.E."/>
            <person name="Garbe J."/>
        </authorList>
    </citation>
    <scope>NUCLEOTIDE SEQUENCE</scope>
    <source>
        <strain evidence="2">Duluth1</strain>
        <tissue evidence="2">Whole animal</tissue>
    </source>
</reference>
<protein>
    <submittedName>
        <fullName evidence="2">Uncharacterized protein</fullName>
    </submittedName>
</protein>
<comment type="caution">
    <text evidence="2">The sequence shown here is derived from an EMBL/GenBank/DDBJ whole genome shotgun (WGS) entry which is preliminary data.</text>
</comment>
<accession>A0A9D4GH95</accession>
<dbReference type="Proteomes" id="UP000828390">
    <property type="component" value="Unassembled WGS sequence"/>
</dbReference>
<gene>
    <name evidence="2" type="ORF">DPMN_143952</name>
</gene>
<dbReference type="AlphaFoldDB" id="A0A9D4GH95"/>
<evidence type="ECO:0000313" key="2">
    <source>
        <dbReference type="EMBL" id="KAH3815429.1"/>
    </source>
</evidence>
<evidence type="ECO:0000313" key="3">
    <source>
        <dbReference type="Proteomes" id="UP000828390"/>
    </source>
</evidence>
<reference evidence="2" key="1">
    <citation type="journal article" date="2019" name="bioRxiv">
        <title>The Genome of the Zebra Mussel, Dreissena polymorpha: A Resource for Invasive Species Research.</title>
        <authorList>
            <person name="McCartney M.A."/>
            <person name="Auch B."/>
            <person name="Kono T."/>
            <person name="Mallez S."/>
            <person name="Zhang Y."/>
            <person name="Obille A."/>
            <person name="Becker A."/>
            <person name="Abrahante J.E."/>
            <person name="Garbe J."/>
            <person name="Badalamenti J.P."/>
            <person name="Herman A."/>
            <person name="Mangelson H."/>
            <person name="Liachko I."/>
            <person name="Sullivan S."/>
            <person name="Sone E.D."/>
            <person name="Koren S."/>
            <person name="Silverstein K.A.T."/>
            <person name="Beckman K.B."/>
            <person name="Gohl D.M."/>
        </authorList>
    </citation>
    <scope>NUCLEOTIDE SEQUENCE</scope>
    <source>
        <strain evidence="2">Duluth1</strain>
        <tissue evidence="2">Whole animal</tissue>
    </source>
</reference>
<sequence>MYALKTASYRKLYKCRFFPKADRKHRAIAHALKHHVQLDRVPFYCTLCNFRCTVTVDLLHHVKQYTRHVEEVARNSITDEQTVLRQSTNPVDPNSLVEVIDMETSADDQDEEEYTTTLSYQRPMVNHGQSDSSMSNVYVLPPTSSSIAFTSTNNNEGTARNPTPHLISIHDPCTSQITIQSMPALSINSVVNLTSPVPFTGVYNNALKKTNTIPVSRQVIVPQQLSSAKDGFKSALSKFKTSGDARVFQPIPVQATTSSVSAFTLVPISISNTASMTSIPTSTAVQSKQQQLPPTSNETENYQNLFPIATPLQDENILPDLLEYDLNDPLFSNNGENVKNTNIEQKNKDNNNNNNKCELIDLSNVIKQSTLEVVNAINKGNEVLSEENRGRQIQQHETNRLFQSIFEELRSLNRQVAMQNRNHAWTRRAPSSHRTPSRSQDKRVKSVVKKYKPFNHRRSFMS</sequence>
<proteinExistence type="predicted"/>
<keyword evidence="3" id="KW-1185">Reference proteome</keyword>
<feature type="region of interest" description="Disordered" evidence="1">
    <location>
        <begin position="421"/>
        <end position="462"/>
    </location>
</feature>
<dbReference type="EMBL" id="JAIWYP010000006">
    <property type="protein sequence ID" value="KAH3815429.1"/>
    <property type="molecule type" value="Genomic_DNA"/>
</dbReference>
<organism evidence="2 3">
    <name type="scientific">Dreissena polymorpha</name>
    <name type="common">Zebra mussel</name>
    <name type="synonym">Mytilus polymorpha</name>
    <dbReference type="NCBI Taxonomy" id="45954"/>
    <lineage>
        <taxon>Eukaryota</taxon>
        <taxon>Metazoa</taxon>
        <taxon>Spiralia</taxon>
        <taxon>Lophotrochozoa</taxon>
        <taxon>Mollusca</taxon>
        <taxon>Bivalvia</taxon>
        <taxon>Autobranchia</taxon>
        <taxon>Heteroconchia</taxon>
        <taxon>Euheterodonta</taxon>
        <taxon>Imparidentia</taxon>
        <taxon>Neoheterodontei</taxon>
        <taxon>Myida</taxon>
        <taxon>Dreissenoidea</taxon>
        <taxon>Dreissenidae</taxon>
        <taxon>Dreissena</taxon>
    </lineage>
</organism>
<name>A0A9D4GH95_DREPO</name>
<feature type="compositionally biased region" description="Basic residues" evidence="1">
    <location>
        <begin position="445"/>
        <end position="462"/>
    </location>
</feature>
<evidence type="ECO:0000256" key="1">
    <source>
        <dbReference type="SAM" id="MobiDB-lite"/>
    </source>
</evidence>